<evidence type="ECO:0000313" key="2">
    <source>
        <dbReference type="EMBL" id="BDU72957.1"/>
    </source>
</evidence>
<dbReference type="SUPFAM" id="SSF51905">
    <property type="entry name" value="FAD/NAD(P)-binding domain"/>
    <property type="match status" value="1"/>
</dbReference>
<proteinExistence type="predicted"/>
<gene>
    <name evidence="2" type="ORF">METEAL_21310</name>
</gene>
<dbReference type="InterPro" id="IPR036188">
    <property type="entry name" value="FAD/NAD-bd_sf"/>
</dbReference>
<dbReference type="Proteomes" id="UP001238179">
    <property type="component" value="Chromosome"/>
</dbReference>
<evidence type="ECO:0000313" key="3">
    <source>
        <dbReference type="Proteomes" id="UP001238179"/>
    </source>
</evidence>
<dbReference type="Gene3D" id="3.50.50.60">
    <property type="entry name" value="FAD/NAD(P)-binding domain"/>
    <property type="match status" value="1"/>
</dbReference>
<evidence type="ECO:0000259" key="1">
    <source>
        <dbReference type="Pfam" id="PF01593"/>
    </source>
</evidence>
<dbReference type="AlphaFoldDB" id="A0AA48GKE0"/>
<accession>A0AA48GKE0</accession>
<feature type="domain" description="Amine oxidase" evidence="1">
    <location>
        <begin position="117"/>
        <end position="349"/>
    </location>
</feature>
<reference evidence="3" key="1">
    <citation type="journal article" date="2023" name="Int. J. Syst. Evol. Microbiol.">
        <title>Mesoterricola silvestris gen. nov., sp. nov., Mesoterricola sediminis sp. nov., Geothrix oryzae sp. nov., Geothrix edaphica sp. nov., Geothrix rubra sp. nov., and Geothrix limicola sp. nov., six novel members of Acidobacteriota isolated from soils.</title>
        <authorList>
            <person name="Itoh H."/>
            <person name="Sugisawa Y."/>
            <person name="Mise K."/>
            <person name="Xu Z."/>
            <person name="Kuniyasu M."/>
            <person name="Ushijima N."/>
            <person name="Kawano K."/>
            <person name="Kobayashi E."/>
            <person name="Shiratori Y."/>
            <person name="Masuda Y."/>
            <person name="Senoo K."/>
        </authorList>
    </citation>
    <scope>NUCLEOTIDE SEQUENCE [LARGE SCALE GENOMIC DNA]</scope>
    <source>
        <strain evidence="3">W79</strain>
    </source>
</reference>
<organism evidence="2 3">
    <name type="scientific">Mesoterricola silvestris</name>
    <dbReference type="NCBI Taxonomy" id="2927979"/>
    <lineage>
        <taxon>Bacteria</taxon>
        <taxon>Pseudomonadati</taxon>
        <taxon>Acidobacteriota</taxon>
        <taxon>Holophagae</taxon>
        <taxon>Holophagales</taxon>
        <taxon>Holophagaceae</taxon>
        <taxon>Mesoterricola</taxon>
    </lineage>
</organism>
<keyword evidence="3" id="KW-1185">Reference proteome</keyword>
<dbReference type="EMBL" id="AP027080">
    <property type="protein sequence ID" value="BDU72957.1"/>
    <property type="molecule type" value="Genomic_DNA"/>
</dbReference>
<dbReference type="Pfam" id="PF13450">
    <property type="entry name" value="NAD_binding_8"/>
    <property type="match status" value="1"/>
</dbReference>
<dbReference type="Pfam" id="PF01593">
    <property type="entry name" value="Amino_oxidase"/>
    <property type="match status" value="1"/>
</dbReference>
<dbReference type="KEGG" id="msil:METEAL_21310"/>
<protein>
    <recommendedName>
        <fullName evidence="1">Amine oxidase domain-containing protein</fullName>
    </recommendedName>
</protein>
<dbReference type="Gene3D" id="3.90.660.10">
    <property type="match status" value="1"/>
</dbReference>
<name>A0AA48GKE0_9BACT</name>
<dbReference type="InterPro" id="IPR002937">
    <property type="entry name" value="Amino_oxidase"/>
</dbReference>
<dbReference type="GO" id="GO:0016491">
    <property type="term" value="F:oxidoreductase activity"/>
    <property type="evidence" value="ECO:0007669"/>
    <property type="project" value="InterPro"/>
</dbReference>
<dbReference type="PANTHER" id="PTHR16128:SF5">
    <property type="entry name" value="FAD_NAD(P)-BINDING OXIDOREDUCTASE FAMILY PROTEIN"/>
    <property type="match status" value="1"/>
</dbReference>
<dbReference type="PANTHER" id="PTHR16128">
    <property type="entry name" value="FAD/NAD(P)-BINDING OXIDOREDUCTASE FAMILY PROTEIN"/>
    <property type="match status" value="1"/>
</dbReference>
<sequence>MLDFRMVDSSPTRAPSPLLETLVVGAGVAGLTCAGALRSAGRQVVVLERAHGIGGRCATRRFDGQGVDFGPLFAHGHHPAFLKALREVEAEPLRDWPRRVEGGGPPCQPGALEPTVRRVAFAEGMKAFPRHLARGLEIRLETRVTGIRAVPGGFEVVAGDGPPLRCRDLVLALALEQTRRLLDTLEPFPQAAGLRALLGLFGSVPCLTVMAGYALDAPVPAWDVLYPEASDALQLVAQDSTKRAAPRFRTFVAQARPKWSRQHLDAPTEQWGRELLDEAAGHLGPWAATPLWTYPHRWRYARLGPTSELAEPLRIEFPGGARLGLAGDVFSPGGGLQAAWLSGIRLADRFLQEPS</sequence>